<dbReference type="CDD" id="cd00093">
    <property type="entry name" value="HTH_XRE"/>
    <property type="match status" value="1"/>
</dbReference>
<dbReference type="Pfam" id="PF01381">
    <property type="entry name" value="HTH_3"/>
    <property type="match status" value="1"/>
</dbReference>
<gene>
    <name evidence="2" type="ORF">QX233_05685</name>
</gene>
<dbReference type="Gene3D" id="1.10.260.40">
    <property type="entry name" value="lambda repressor-like DNA-binding domains"/>
    <property type="match status" value="1"/>
</dbReference>
<organism evidence="2 3">
    <name type="scientific">Chryseobacterium gambrini</name>
    <dbReference type="NCBI Taxonomy" id="373672"/>
    <lineage>
        <taxon>Bacteria</taxon>
        <taxon>Pseudomonadati</taxon>
        <taxon>Bacteroidota</taxon>
        <taxon>Flavobacteriia</taxon>
        <taxon>Flavobacteriales</taxon>
        <taxon>Weeksellaceae</taxon>
        <taxon>Chryseobacterium group</taxon>
        <taxon>Chryseobacterium</taxon>
    </lineage>
</organism>
<dbReference type="GO" id="GO:0003677">
    <property type="term" value="F:DNA binding"/>
    <property type="evidence" value="ECO:0007669"/>
    <property type="project" value="InterPro"/>
</dbReference>
<protein>
    <submittedName>
        <fullName evidence="2">Helix-turn-helix transcriptional regulator</fullName>
    </submittedName>
</protein>
<dbReference type="InterPro" id="IPR010982">
    <property type="entry name" value="Lambda_DNA-bd_dom_sf"/>
</dbReference>
<dbReference type="RefSeq" id="WP_250902196.1">
    <property type="nucleotide sequence ID" value="NZ_JAUHGV010000004.1"/>
</dbReference>
<dbReference type="EMBL" id="JAUHGV010000004">
    <property type="protein sequence ID" value="MDN4011940.1"/>
    <property type="molecule type" value="Genomic_DNA"/>
</dbReference>
<comment type="caution">
    <text evidence="2">The sequence shown here is derived from an EMBL/GenBank/DDBJ whole genome shotgun (WGS) entry which is preliminary data.</text>
</comment>
<sequence length="106" mass="12228">METLWIAMSTFMHDSLDEIERYIISKVKEIREQRGISQTSLSLAIGKSTSYISDIEAHSKTAKYNIKSLNLISKALGCSPKDFWPDQPILDNKYEFVKEIEIKRKS</sequence>
<dbReference type="InterPro" id="IPR001387">
    <property type="entry name" value="Cro/C1-type_HTH"/>
</dbReference>
<evidence type="ECO:0000259" key="1">
    <source>
        <dbReference type="PROSITE" id="PS50943"/>
    </source>
</evidence>
<dbReference type="SMART" id="SM00530">
    <property type="entry name" value="HTH_XRE"/>
    <property type="match status" value="1"/>
</dbReference>
<evidence type="ECO:0000313" key="3">
    <source>
        <dbReference type="Proteomes" id="UP001225933"/>
    </source>
</evidence>
<dbReference type="AlphaFoldDB" id="A0AAJ1R1A4"/>
<dbReference type="Proteomes" id="UP001225933">
    <property type="component" value="Unassembled WGS sequence"/>
</dbReference>
<feature type="domain" description="HTH cro/C1-type" evidence="1">
    <location>
        <begin position="27"/>
        <end position="83"/>
    </location>
</feature>
<dbReference type="SUPFAM" id="SSF47413">
    <property type="entry name" value="lambda repressor-like DNA-binding domains"/>
    <property type="match status" value="1"/>
</dbReference>
<evidence type="ECO:0000313" key="2">
    <source>
        <dbReference type="EMBL" id="MDN4011940.1"/>
    </source>
</evidence>
<accession>A0AAJ1R1A4</accession>
<proteinExistence type="predicted"/>
<name>A0AAJ1R1A4_9FLAO</name>
<dbReference type="PROSITE" id="PS50943">
    <property type="entry name" value="HTH_CROC1"/>
    <property type="match status" value="1"/>
</dbReference>
<reference evidence="2" key="1">
    <citation type="submission" date="2023-06" db="EMBL/GenBank/DDBJ databases">
        <title>Two Chryseobacterium gambrini strains from China.</title>
        <authorList>
            <person name="Zeng J."/>
            <person name="Wu Y."/>
        </authorList>
    </citation>
    <scope>NUCLEOTIDE SEQUENCE</scope>
    <source>
        <strain evidence="2">SQ219</strain>
    </source>
</reference>